<feature type="region of interest" description="Disordered" evidence="1">
    <location>
        <begin position="160"/>
        <end position="182"/>
    </location>
</feature>
<dbReference type="Proteomes" id="UP000487258">
    <property type="component" value="Unassembled WGS sequence"/>
</dbReference>
<reference evidence="5 14" key="5">
    <citation type="submission" date="2019-12" db="EMBL/GenBank/DDBJ databases">
        <authorList>
            <consortium name="NARMS: The National Antimicrobial Resistance Monitoring System"/>
        </authorList>
    </citation>
    <scope>NUCLEOTIDE SEQUENCE [LARGE SCALE GENOMIC DNA]</scope>
    <source>
        <strain evidence="4 13">19MD07CB01-EC</strain>
        <strain evidence="5 14">CVM N19EC0189</strain>
    </source>
</reference>
<evidence type="ECO:0000313" key="3">
    <source>
        <dbReference type="EMBL" id="EFA9848514.1"/>
    </source>
</evidence>
<accession>A0A024L337</accession>
<proteinExistence type="predicted"/>
<sequence>MRTIEAMQRQLLGLIGRAVVKSISAATKCQTVDVSLIAGEPKAGVEHLEPYGFTARANSGAEAVVLFPDGDRSHAVVVTVSDRRYRLKGLQTGEVAVYDDQGQSVTLTREGIVVDGAGKTITFRNSPKARFEMDLEVTGQVKDLCDSGGTTMSAMRLAYNGHRHRENGQGSNTDKPDKAMEA</sequence>
<dbReference type="Proteomes" id="UP000523388">
    <property type="component" value="Unassembled WGS sequence"/>
</dbReference>
<evidence type="ECO:0000313" key="9">
    <source>
        <dbReference type="Proteomes" id="UP000188855"/>
    </source>
</evidence>
<dbReference type="Proteomes" id="UP000249482">
    <property type="component" value="Unassembled WGS sequence"/>
</dbReference>
<organism evidence="5 14">
    <name type="scientific">Escherichia coli</name>
    <dbReference type="NCBI Taxonomy" id="562"/>
    <lineage>
        <taxon>Bacteria</taxon>
        <taxon>Pseudomonadati</taxon>
        <taxon>Pseudomonadota</taxon>
        <taxon>Gammaproteobacteria</taxon>
        <taxon>Enterobacterales</taxon>
        <taxon>Enterobacteriaceae</taxon>
        <taxon>Escherichia</taxon>
    </lineage>
</organism>
<gene>
    <name evidence="7" type="ORF">BMT91_17920</name>
    <name evidence="3" type="ORF">C1Q91_005043</name>
    <name evidence="8" type="ORF">DNQ45_05670</name>
    <name evidence="5" type="ORF">F9461_27015</name>
    <name evidence="4" type="ORF">FZU14_10505</name>
    <name evidence="6" type="ORF">GQM04_03065</name>
</gene>
<dbReference type="Pfam" id="PF06890">
    <property type="entry name" value="Phage_Mu_Gp45"/>
    <property type="match status" value="1"/>
</dbReference>
<dbReference type="EMBL" id="QKWZ01000116">
    <property type="protein sequence ID" value="PZT67238.1"/>
    <property type="molecule type" value="Genomic_DNA"/>
</dbReference>
<dbReference type="AlphaFoldDB" id="A0A024L337"/>
<dbReference type="InterPro" id="IPR053861">
    <property type="entry name" value="Phage_Mu_Gp45_N"/>
</dbReference>
<dbReference type="Proteomes" id="UP000531962">
    <property type="component" value="Unassembled WGS sequence"/>
</dbReference>
<reference evidence="6 11" key="4">
    <citation type="submission" date="2019-12" db="EMBL/GenBank/DDBJ databases">
        <title>Enteriobacteria Tanzani isolates_10432.</title>
        <authorList>
            <person name="Subbiah M."/>
            <person name="Call D."/>
        </authorList>
    </citation>
    <scope>NUCLEOTIDE SEQUENCE [LARGE SCALE GENOMIC DNA]</scope>
    <source>
        <strain evidence="6 11">10432wF6</strain>
    </source>
</reference>
<dbReference type="EMBL" id="AASCJS010000057">
    <property type="protein sequence ID" value="EFA9848514.1"/>
    <property type="molecule type" value="Genomic_DNA"/>
</dbReference>
<reference evidence="3 12" key="3">
    <citation type="submission" date="2018-08" db="EMBL/GenBank/DDBJ databases">
        <authorList>
            <consortium name="GenomeTrakr network: Whole genome sequencing for foodborne pathogen traceback"/>
        </authorList>
    </citation>
    <scope>NUCLEOTIDE SEQUENCE [LARGE SCALE GENOMIC DNA]</scope>
    <source>
        <strain evidence="3 12">AZ-TG102963</strain>
    </source>
</reference>
<dbReference type="RefSeq" id="WP_001259087.1">
    <property type="nucleotide sequence ID" value="NZ_AP022811.1"/>
</dbReference>
<reference evidence="8 10" key="2">
    <citation type="submission" date="2018-06" db="EMBL/GenBank/DDBJ databases">
        <title>Draft genome sequence of mcr-1-harboring Escherichia coli isolated from wound infection of a hospitalized patient, in Bolivia.</title>
        <authorList>
            <person name="Munoz M.E."/>
            <person name="Moura Q."/>
            <person name="Ventura P.R.M."/>
            <person name="Bustos L.R."/>
            <person name="Ovando B.G."/>
            <person name="Terrazas D.I.V."/>
            <person name="Yarhui N.B."/>
            <person name="Cerdeira L."/>
            <person name="Lincopan N."/>
        </authorList>
    </citation>
    <scope>NUCLEOTIDE SEQUENCE [LARGE SCALE GENOMIC DNA]</scope>
    <source>
        <strain evidence="8 10">EcMLT</strain>
    </source>
</reference>
<evidence type="ECO:0000256" key="1">
    <source>
        <dbReference type="SAM" id="MobiDB-lite"/>
    </source>
</evidence>
<dbReference type="Proteomes" id="UP000534496">
    <property type="component" value="Unassembled WGS sequence"/>
</dbReference>
<dbReference type="PIRSF" id="PIRSF012337">
    <property type="entry name" value="gp45"/>
    <property type="match status" value="1"/>
</dbReference>
<dbReference type="NCBIfam" id="TIGR01644">
    <property type="entry name" value="phage_P2_V"/>
    <property type="match status" value="1"/>
</dbReference>
<comment type="caution">
    <text evidence="5">The sequence shown here is derived from an EMBL/GenBank/DDBJ whole genome shotgun (WGS) entry which is preliminary data.</text>
</comment>
<evidence type="ECO:0000313" key="7">
    <source>
        <dbReference type="EMBL" id="OOK26116.1"/>
    </source>
</evidence>
<dbReference type="EMBL" id="AASKVF010000011">
    <property type="protein sequence ID" value="EFD6884648.1"/>
    <property type="molecule type" value="Genomic_DNA"/>
</dbReference>
<protein>
    <submittedName>
        <fullName evidence="3 7">Baseplate assembly protein</fullName>
    </submittedName>
    <submittedName>
        <fullName evidence="5">Phage baseplate assembly protein V</fullName>
    </submittedName>
</protein>
<dbReference type="InterPro" id="IPR014462">
    <property type="entry name" value="Phage_Mu_Gp45"/>
</dbReference>
<reference evidence="7 9" key="1">
    <citation type="submission" date="2016-10" db="EMBL/GenBank/DDBJ databases">
        <title>Whole genome sequences of antibiotic resistant commensal Escherichia coli from healthy Australian adults.</title>
        <authorList>
            <person name="Moran R.A."/>
            <person name="Anantham S."/>
            <person name="Nigro S.J."/>
            <person name="Holt K.E."/>
            <person name="Hall R.M."/>
        </authorList>
    </citation>
    <scope>NUCLEOTIDE SEQUENCE [LARGE SCALE GENOMIC DNA]</scope>
    <source>
        <strain evidence="7 9">2.3-R4</strain>
    </source>
</reference>
<dbReference type="EMBL" id="MPAF01000035">
    <property type="protein sequence ID" value="OOK26116.1"/>
    <property type="molecule type" value="Genomic_DNA"/>
</dbReference>
<evidence type="ECO:0000313" key="12">
    <source>
        <dbReference type="Proteomes" id="UP000523388"/>
    </source>
</evidence>
<evidence type="ECO:0000313" key="14">
    <source>
        <dbReference type="Proteomes" id="UP000534496"/>
    </source>
</evidence>
<dbReference type="EMBL" id="WTMY01000013">
    <property type="protein sequence ID" value="MWL44533.1"/>
    <property type="molecule type" value="Genomic_DNA"/>
</dbReference>
<feature type="domain" description="Bacteriophage Mu Gp45 N-terminal" evidence="2">
    <location>
        <begin position="17"/>
        <end position="84"/>
    </location>
</feature>
<evidence type="ECO:0000313" key="8">
    <source>
        <dbReference type="EMBL" id="PZT67238.1"/>
    </source>
</evidence>
<evidence type="ECO:0000313" key="10">
    <source>
        <dbReference type="Proteomes" id="UP000249482"/>
    </source>
</evidence>
<dbReference type="EMBL" id="AASVQO010000050">
    <property type="protein sequence ID" value="EFH3676774.1"/>
    <property type="molecule type" value="Genomic_DNA"/>
</dbReference>
<evidence type="ECO:0000313" key="11">
    <source>
        <dbReference type="Proteomes" id="UP000487258"/>
    </source>
</evidence>
<name>A0A024L337_ECOLX</name>
<evidence type="ECO:0000259" key="2">
    <source>
        <dbReference type="Pfam" id="PF06890"/>
    </source>
</evidence>
<evidence type="ECO:0000313" key="13">
    <source>
        <dbReference type="Proteomes" id="UP000531962"/>
    </source>
</evidence>
<dbReference type="Proteomes" id="UP000188855">
    <property type="component" value="Unassembled WGS sequence"/>
</dbReference>
<evidence type="ECO:0000313" key="4">
    <source>
        <dbReference type="EMBL" id="EFD6884648.1"/>
    </source>
</evidence>
<evidence type="ECO:0000313" key="6">
    <source>
        <dbReference type="EMBL" id="MWL44533.1"/>
    </source>
</evidence>
<dbReference type="InterPro" id="IPR013046">
    <property type="entry name" value="GpV/Gp45"/>
</dbReference>
<evidence type="ECO:0000313" key="5">
    <source>
        <dbReference type="EMBL" id="EFH3676774.1"/>
    </source>
</evidence>